<feature type="domain" description="Initiator Rep protein WH1" evidence="3">
    <location>
        <begin position="22"/>
        <end position="160"/>
    </location>
</feature>
<accession>A0A431FVG4</accession>
<dbReference type="RefSeq" id="WP_126237153.1">
    <property type="nucleotide sequence ID" value="NZ_PRCE01000103.1"/>
</dbReference>
<dbReference type="GO" id="GO:0006270">
    <property type="term" value="P:DNA replication initiation"/>
    <property type="evidence" value="ECO:0007669"/>
    <property type="project" value="InterPro"/>
</dbReference>
<evidence type="ECO:0000313" key="4">
    <source>
        <dbReference type="EMBL" id="RTJ97561.1"/>
    </source>
</evidence>
<sequence length="443" mass="53088">MDKNTEIVVLDRGFTRNQSNVSNAIASARTKMTTLELQAFYQTTTLINMNDTDFNEYEISVNDFSRALNIGNTNREQIIKLCKSLLRQVFEIEQENGDYTGYTIFSRMHYKHKEQVINIRFNNDFKPFLLQLKQFTKIEQVGYIKNFTSKYAIRFYTLLKDYRKMTYRDFSIKSLNKILMLPKSYDNYTRFYLNVLKPAIDEINAKSDLRVNEPSDFKKSGKKITGFRLYFSYKNDEITKNKIKAVKSKYKKLGFLAFKNEKIMIGDNIFTINEIIYHEQRYKCISDQNENILSTPFKNKMEEMIFSGIEKLQNEMLKSEKKEKVELNEFLEEKDEKEKKRNFAKMFLGLNDSENKNIEEETEEQKYLKFLKNMKAKEFRFEYDGKLWQFDDFDFYEFKIIATELVRDEYEDLKFATTMHFNAKDQEQFFKMVDTFKNGYKPS</sequence>
<dbReference type="Gene3D" id="1.10.10.10">
    <property type="entry name" value="Winged helix-like DNA-binding domain superfamily/Winged helix DNA-binding domain"/>
    <property type="match status" value="2"/>
</dbReference>
<dbReference type="Pfam" id="PF01051">
    <property type="entry name" value="Rep3_N"/>
    <property type="match status" value="1"/>
</dbReference>
<evidence type="ECO:0000259" key="3">
    <source>
        <dbReference type="Pfam" id="PF01051"/>
    </source>
</evidence>
<protein>
    <recommendedName>
        <fullName evidence="3">Initiator Rep protein WH1 domain-containing protein</fullName>
    </recommendedName>
</protein>
<gene>
    <name evidence="4" type="ORF">C3H48_08495</name>
</gene>
<name>A0A431FVG4_CAMJU</name>
<dbReference type="Pfam" id="PF21205">
    <property type="entry name" value="Rep3_C"/>
    <property type="match status" value="1"/>
</dbReference>
<dbReference type="GO" id="GO:0003887">
    <property type="term" value="F:DNA-directed DNA polymerase activity"/>
    <property type="evidence" value="ECO:0007669"/>
    <property type="project" value="InterPro"/>
</dbReference>
<evidence type="ECO:0000256" key="1">
    <source>
        <dbReference type="ARBA" id="ARBA00038283"/>
    </source>
</evidence>
<keyword evidence="2" id="KW-0175">Coiled coil</keyword>
<dbReference type="InterPro" id="IPR036388">
    <property type="entry name" value="WH-like_DNA-bd_sf"/>
</dbReference>
<dbReference type="EMBL" id="PRCE01000103">
    <property type="protein sequence ID" value="RTJ97561.1"/>
    <property type="molecule type" value="Genomic_DNA"/>
</dbReference>
<evidence type="ECO:0000313" key="5">
    <source>
        <dbReference type="Proteomes" id="UP000286791"/>
    </source>
</evidence>
<dbReference type="InterPro" id="IPR036390">
    <property type="entry name" value="WH_DNA-bd_sf"/>
</dbReference>
<dbReference type="AlphaFoldDB" id="A0A431FVG4"/>
<dbReference type="SUPFAM" id="SSF46785">
    <property type="entry name" value="Winged helix' DNA-binding domain"/>
    <property type="match status" value="2"/>
</dbReference>
<comment type="similarity">
    <text evidence="1">Belongs to the initiator RepB protein family.</text>
</comment>
<dbReference type="Proteomes" id="UP000286791">
    <property type="component" value="Unassembled WGS sequence"/>
</dbReference>
<reference evidence="4 5" key="1">
    <citation type="journal article" date="2019" name="Appl. Environ. Microbiol.">
        <title>Population genetics and characterization of Campylobacter jejuni isolates in western jackdaws and game birds in Finland.</title>
        <authorList>
            <person name="Kovanen S."/>
            <person name="Rossi M."/>
            <person name="Pohja-Mykra M."/>
            <person name="Nieminen T."/>
            <person name="Raunio-Saarnisto M."/>
            <person name="Sauvala M."/>
            <person name="Fredriksson-Ahomaa M."/>
            <person name="Hanninen M.L."/>
            <person name="Kivisto R."/>
        </authorList>
    </citation>
    <scope>NUCLEOTIDE SEQUENCE [LARGE SCALE GENOMIC DNA]</scope>
    <source>
        <strain evidence="4 5">CB304</strain>
    </source>
</reference>
<proteinExistence type="inferred from homology"/>
<comment type="caution">
    <text evidence="4">The sequence shown here is derived from an EMBL/GenBank/DDBJ whole genome shotgun (WGS) entry which is preliminary data.</text>
</comment>
<evidence type="ECO:0000256" key="2">
    <source>
        <dbReference type="SAM" id="Coils"/>
    </source>
</evidence>
<organism evidence="4 5">
    <name type="scientific">Campylobacter jejuni</name>
    <dbReference type="NCBI Taxonomy" id="197"/>
    <lineage>
        <taxon>Bacteria</taxon>
        <taxon>Pseudomonadati</taxon>
        <taxon>Campylobacterota</taxon>
        <taxon>Epsilonproteobacteria</taxon>
        <taxon>Campylobacterales</taxon>
        <taxon>Campylobacteraceae</taxon>
        <taxon>Campylobacter</taxon>
    </lineage>
</organism>
<feature type="coiled-coil region" evidence="2">
    <location>
        <begin position="309"/>
        <end position="340"/>
    </location>
</feature>
<dbReference type="InterPro" id="IPR000525">
    <property type="entry name" value="Initiator_Rep_WH1"/>
</dbReference>